<dbReference type="Gene3D" id="3.30.70.100">
    <property type="match status" value="1"/>
</dbReference>
<dbReference type="Proteomes" id="UP001597347">
    <property type="component" value="Unassembled WGS sequence"/>
</dbReference>
<name>A0ABW4LJB4_9MICO</name>
<evidence type="ECO:0000259" key="1">
    <source>
        <dbReference type="PROSITE" id="PS50846"/>
    </source>
</evidence>
<dbReference type="InterPro" id="IPR000428">
    <property type="entry name" value="Cu-bd"/>
</dbReference>
<dbReference type="Pfam" id="PF00403">
    <property type="entry name" value="HMA"/>
    <property type="match status" value="1"/>
</dbReference>
<protein>
    <submittedName>
        <fullName evidence="2">Heavy-metal-associated domain-containing protein</fullName>
    </submittedName>
</protein>
<proteinExistence type="predicted"/>
<dbReference type="RefSeq" id="WP_377936200.1">
    <property type="nucleotide sequence ID" value="NZ_JBHUEA010000028.1"/>
</dbReference>
<evidence type="ECO:0000313" key="2">
    <source>
        <dbReference type="EMBL" id="MFD1722788.1"/>
    </source>
</evidence>
<dbReference type="EMBL" id="JBHUEA010000028">
    <property type="protein sequence ID" value="MFD1722788.1"/>
    <property type="molecule type" value="Genomic_DNA"/>
</dbReference>
<dbReference type="InterPro" id="IPR036163">
    <property type="entry name" value="HMA_dom_sf"/>
</dbReference>
<evidence type="ECO:0000313" key="3">
    <source>
        <dbReference type="Proteomes" id="UP001597347"/>
    </source>
</evidence>
<dbReference type="PRINTS" id="PR00944">
    <property type="entry name" value="CUEXPORT"/>
</dbReference>
<reference evidence="3" key="1">
    <citation type="journal article" date="2019" name="Int. J. Syst. Evol. Microbiol.">
        <title>The Global Catalogue of Microorganisms (GCM) 10K type strain sequencing project: providing services to taxonomists for standard genome sequencing and annotation.</title>
        <authorList>
            <consortium name="The Broad Institute Genomics Platform"/>
            <consortium name="The Broad Institute Genome Sequencing Center for Infectious Disease"/>
            <person name="Wu L."/>
            <person name="Ma J."/>
        </authorList>
    </citation>
    <scope>NUCLEOTIDE SEQUENCE [LARGE SCALE GENOMIC DNA]</scope>
    <source>
        <strain evidence="3">CGMCC 1.12471</strain>
    </source>
</reference>
<accession>A0ABW4LJB4</accession>
<keyword evidence="3" id="KW-1185">Reference proteome</keyword>
<sequence>MISEYAVSGMTCEHCERRVQTEVGALEGVTEVTADAASGTVRVVSAGPVDADALAEAIDEAGYELAHR</sequence>
<organism evidence="2 3">
    <name type="scientific">Amnibacterium endophyticum</name>
    <dbReference type="NCBI Taxonomy" id="2109337"/>
    <lineage>
        <taxon>Bacteria</taxon>
        <taxon>Bacillati</taxon>
        <taxon>Actinomycetota</taxon>
        <taxon>Actinomycetes</taxon>
        <taxon>Micrococcales</taxon>
        <taxon>Microbacteriaceae</taxon>
        <taxon>Amnibacterium</taxon>
    </lineage>
</organism>
<feature type="domain" description="HMA" evidence="1">
    <location>
        <begin position="1"/>
        <end position="66"/>
    </location>
</feature>
<dbReference type="SUPFAM" id="SSF55008">
    <property type="entry name" value="HMA, heavy metal-associated domain"/>
    <property type="match status" value="1"/>
</dbReference>
<dbReference type="InterPro" id="IPR006121">
    <property type="entry name" value="HMA_dom"/>
</dbReference>
<dbReference type="PROSITE" id="PS50846">
    <property type="entry name" value="HMA_2"/>
    <property type="match status" value="1"/>
</dbReference>
<dbReference type="CDD" id="cd00371">
    <property type="entry name" value="HMA"/>
    <property type="match status" value="1"/>
</dbReference>
<comment type="caution">
    <text evidence="2">The sequence shown here is derived from an EMBL/GenBank/DDBJ whole genome shotgun (WGS) entry which is preliminary data.</text>
</comment>
<gene>
    <name evidence="2" type="ORF">ACFSBI_14625</name>
</gene>